<sequence>MPKITTSNRMFFLTPKEYGEDDLLIEEMSGQEGVSKLFEFRLKLLSERDDIKPENIIGKSAILRIETFDSHHNDGQRHWNGYVSRFAITGTLPASGTKDQDIYCYECDIVPWFWFLTQNEDCRIFQNLSVPEIIDTIFGEFGYDDYKLELNESYPSLEFCTQYNETSFDFISRLIEREGIYYYFRHNEDADSRHILVFTDNKSANPKLIPSRIPYHHSGHAAGADAIRKLLSDQQIRTRKATLSDWDYKNKAVLSENTPTLLKIGSDVDTERYRYYGGFDAQGKSPSGKHLAKILMESEEASHMSYSGESQVRELTPGHVFELEDHTRDEFNIEYMVLTVQHRGNNNLMGNFDGAKYRNTFTLQKHDHVYRAPITTPRGLVRGPQTAIVVGPSGNEIYTDEAGRIKVRFHWDRKVSGRANNTTDDKASCWVRVAQLWAGNGYGTMFMPRIGMEVVVDFLEGNPDLPLVVGCVYNGKNPPPLNFPTDATRSTIKTLSSKGGGGFNELRFEDKKDSEEIFVHAQKDLQLRTGNNRTENIGVDCNLTIGKNRIESIGENADLDVGKNQTHSIGLNQAVTVGQEHYLTVGTNHHTDAGMNMALTAGMNVDMTAGVNTAVSAGVNIDVKAGVNLVLEAGAVLSLKAGGSSIMLSAAGVMITGTMVMINSGGSGLSAQKAKKAEKADKPKKAIEAIKNTAGKINDPVQQLQAQGLRNAHREKQPFCAVCEAARHALEALESATESIGYSSPF</sequence>
<dbReference type="InterPro" id="IPR006531">
    <property type="entry name" value="Gp5/Vgr_OB"/>
</dbReference>
<gene>
    <name evidence="6" type="primary">vgrG</name>
    <name evidence="6" type="ORF">K7B09_06995</name>
</gene>
<dbReference type="InterPro" id="IPR006533">
    <property type="entry name" value="T6SS_Vgr_RhsGE"/>
</dbReference>
<dbReference type="Pfam" id="PF22178">
    <property type="entry name" value="Gp5_trimer_C"/>
    <property type="match status" value="1"/>
</dbReference>
<name>A0ABS7TE86_9GAMM</name>
<comment type="caution">
    <text evidence="6">The sequence shown here is derived from an EMBL/GenBank/DDBJ whole genome shotgun (WGS) entry which is preliminary data.</text>
</comment>
<dbReference type="Gene3D" id="4.10.220.110">
    <property type="match status" value="1"/>
</dbReference>
<keyword evidence="7" id="KW-1185">Reference proteome</keyword>
<dbReference type="SUPFAM" id="SSF69349">
    <property type="entry name" value="Phage fibre proteins"/>
    <property type="match status" value="1"/>
</dbReference>
<dbReference type="NCBIfam" id="TIGR01646">
    <property type="entry name" value="vgr_GE"/>
    <property type="match status" value="1"/>
</dbReference>
<dbReference type="PANTHER" id="PTHR32305:SF15">
    <property type="entry name" value="PROTEIN RHSA-RELATED"/>
    <property type="match status" value="1"/>
</dbReference>
<dbReference type="Pfam" id="PF04717">
    <property type="entry name" value="Phage_base_V"/>
    <property type="match status" value="1"/>
</dbReference>
<comment type="subcellular location">
    <subcellularLocation>
        <location evidence="1">Secreted</location>
    </subcellularLocation>
</comment>
<dbReference type="EMBL" id="JAIQDJ010000002">
    <property type="protein sequence ID" value="MBZ4186076.1"/>
    <property type="molecule type" value="Genomic_DNA"/>
</dbReference>
<feature type="domain" description="Gp5/Type VI secretion system Vgr protein OB-fold" evidence="4">
    <location>
        <begin position="415"/>
        <end position="473"/>
    </location>
</feature>
<evidence type="ECO:0000259" key="4">
    <source>
        <dbReference type="Pfam" id="PF04717"/>
    </source>
</evidence>
<comment type="similarity">
    <text evidence="2">Belongs to the VgrG protein family.</text>
</comment>
<dbReference type="Pfam" id="PF05954">
    <property type="entry name" value="Phage_GPD"/>
    <property type="match status" value="1"/>
</dbReference>
<dbReference type="Proteomes" id="UP001430290">
    <property type="component" value="Unassembled WGS sequence"/>
</dbReference>
<evidence type="ECO:0000313" key="7">
    <source>
        <dbReference type="Proteomes" id="UP001430290"/>
    </source>
</evidence>
<evidence type="ECO:0000259" key="5">
    <source>
        <dbReference type="Pfam" id="PF22178"/>
    </source>
</evidence>
<protein>
    <submittedName>
        <fullName evidence="6">Type VI secretion system tip protein VgrG</fullName>
    </submittedName>
</protein>
<dbReference type="SUPFAM" id="SSF69279">
    <property type="entry name" value="Phage tail proteins"/>
    <property type="match status" value="2"/>
</dbReference>
<evidence type="ECO:0000256" key="3">
    <source>
        <dbReference type="ARBA" id="ARBA00022525"/>
    </source>
</evidence>
<dbReference type="InterPro" id="IPR017847">
    <property type="entry name" value="T6SS_RhsGE_Vgr_subset"/>
</dbReference>
<evidence type="ECO:0000313" key="6">
    <source>
        <dbReference type="EMBL" id="MBZ4186076.1"/>
    </source>
</evidence>
<reference evidence="6" key="1">
    <citation type="submission" date="2021-09" db="EMBL/GenBank/DDBJ databases">
        <authorList>
            <person name="Wu T."/>
            <person name="Guo S.Z."/>
        </authorList>
    </citation>
    <scope>NUCLEOTIDE SEQUENCE</scope>
    <source>
        <strain evidence="6">RSS-23</strain>
    </source>
</reference>
<evidence type="ECO:0000256" key="2">
    <source>
        <dbReference type="ARBA" id="ARBA00005558"/>
    </source>
</evidence>
<proteinExistence type="inferred from homology"/>
<dbReference type="NCBIfam" id="TIGR03361">
    <property type="entry name" value="VI_Rhs_Vgr"/>
    <property type="match status" value="1"/>
</dbReference>
<organism evidence="6 7">
    <name type="scientific">Thermomonas beijingensis</name>
    <dbReference type="NCBI Taxonomy" id="2872701"/>
    <lineage>
        <taxon>Bacteria</taxon>
        <taxon>Pseudomonadati</taxon>
        <taxon>Pseudomonadota</taxon>
        <taxon>Gammaproteobacteria</taxon>
        <taxon>Lysobacterales</taxon>
        <taxon>Lysobacteraceae</taxon>
        <taxon>Thermomonas</taxon>
    </lineage>
</organism>
<accession>A0ABS7TE86</accession>
<dbReference type="RefSeq" id="WP_223628233.1">
    <property type="nucleotide sequence ID" value="NZ_JAIQDJ010000002.1"/>
</dbReference>
<evidence type="ECO:0000256" key="1">
    <source>
        <dbReference type="ARBA" id="ARBA00004613"/>
    </source>
</evidence>
<dbReference type="InterPro" id="IPR054030">
    <property type="entry name" value="Gp5_Vgr_C"/>
</dbReference>
<dbReference type="Gene3D" id="3.55.50.10">
    <property type="entry name" value="Baseplate protein-like domains"/>
    <property type="match status" value="1"/>
</dbReference>
<dbReference type="InterPro" id="IPR037026">
    <property type="entry name" value="Vgr_OB-fold_dom_sf"/>
</dbReference>
<dbReference type="Gene3D" id="2.40.50.230">
    <property type="entry name" value="Gp5 N-terminal domain"/>
    <property type="match status" value="1"/>
</dbReference>
<feature type="domain" description="Gp5/Type VI secretion system Vgr C-terminal trimerisation" evidence="5">
    <location>
        <begin position="490"/>
        <end position="599"/>
    </location>
</feature>
<dbReference type="SUPFAM" id="SSF69255">
    <property type="entry name" value="gp5 N-terminal domain-like"/>
    <property type="match status" value="1"/>
</dbReference>
<dbReference type="InterPro" id="IPR050708">
    <property type="entry name" value="T6SS_VgrG/RHS"/>
</dbReference>
<dbReference type="PANTHER" id="PTHR32305">
    <property type="match status" value="1"/>
</dbReference>
<keyword evidence="3" id="KW-0964">Secreted</keyword>
<dbReference type="Gene3D" id="2.30.110.50">
    <property type="match status" value="1"/>
</dbReference>